<feature type="compositionally biased region" description="Low complexity" evidence="2">
    <location>
        <begin position="701"/>
        <end position="714"/>
    </location>
</feature>
<keyword evidence="4" id="KW-1185">Reference proteome</keyword>
<feature type="region of interest" description="Disordered" evidence="2">
    <location>
        <begin position="686"/>
        <end position="798"/>
    </location>
</feature>
<dbReference type="EMBL" id="JAGPXD010000007">
    <property type="protein sequence ID" value="KAH7347550.1"/>
    <property type="molecule type" value="Genomic_DNA"/>
</dbReference>
<keyword evidence="1" id="KW-0175">Coiled coil</keyword>
<feature type="compositionally biased region" description="Basic and acidic residues" evidence="2">
    <location>
        <begin position="1"/>
        <end position="15"/>
    </location>
</feature>
<feature type="compositionally biased region" description="Low complexity" evidence="2">
    <location>
        <begin position="552"/>
        <end position="576"/>
    </location>
</feature>
<feature type="region of interest" description="Disordered" evidence="2">
    <location>
        <begin position="137"/>
        <end position="327"/>
    </location>
</feature>
<feature type="region of interest" description="Disordered" evidence="2">
    <location>
        <begin position="391"/>
        <end position="436"/>
    </location>
</feature>
<evidence type="ECO:0008006" key="5">
    <source>
        <dbReference type="Google" id="ProtNLM"/>
    </source>
</evidence>
<dbReference type="Proteomes" id="UP000813385">
    <property type="component" value="Unassembled WGS sequence"/>
</dbReference>
<feature type="compositionally biased region" description="Low complexity" evidence="2">
    <location>
        <begin position="744"/>
        <end position="753"/>
    </location>
</feature>
<evidence type="ECO:0000256" key="2">
    <source>
        <dbReference type="SAM" id="MobiDB-lite"/>
    </source>
</evidence>
<feature type="compositionally biased region" description="Basic and acidic residues" evidence="2">
    <location>
        <begin position="237"/>
        <end position="250"/>
    </location>
</feature>
<name>A0A8K0WXX2_9PEZI</name>
<feature type="compositionally biased region" description="Basic and acidic residues" evidence="2">
    <location>
        <begin position="29"/>
        <end position="40"/>
    </location>
</feature>
<reference evidence="3" key="1">
    <citation type="journal article" date="2021" name="Nat. Commun.">
        <title>Genetic determinants of endophytism in the Arabidopsis root mycobiome.</title>
        <authorList>
            <person name="Mesny F."/>
            <person name="Miyauchi S."/>
            <person name="Thiergart T."/>
            <person name="Pickel B."/>
            <person name="Atanasova L."/>
            <person name="Karlsson M."/>
            <person name="Huettel B."/>
            <person name="Barry K.W."/>
            <person name="Haridas S."/>
            <person name="Chen C."/>
            <person name="Bauer D."/>
            <person name="Andreopoulos W."/>
            <person name="Pangilinan J."/>
            <person name="LaButti K."/>
            <person name="Riley R."/>
            <person name="Lipzen A."/>
            <person name="Clum A."/>
            <person name="Drula E."/>
            <person name="Henrissat B."/>
            <person name="Kohler A."/>
            <person name="Grigoriev I.V."/>
            <person name="Martin F.M."/>
            <person name="Hacquard S."/>
        </authorList>
    </citation>
    <scope>NUCLEOTIDE SEQUENCE</scope>
    <source>
        <strain evidence="3">MPI-CAGE-AT-0016</strain>
    </source>
</reference>
<feature type="compositionally biased region" description="Basic and acidic residues" evidence="2">
    <location>
        <begin position="779"/>
        <end position="795"/>
    </location>
</feature>
<protein>
    <recommendedName>
        <fullName evidence="5">Pathway-specific nitrogen regulator</fullName>
    </recommendedName>
</protein>
<dbReference type="AlphaFoldDB" id="A0A8K0WXX2"/>
<feature type="compositionally biased region" description="Low complexity" evidence="2">
    <location>
        <begin position="996"/>
        <end position="1009"/>
    </location>
</feature>
<evidence type="ECO:0000313" key="4">
    <source>
        <dbReference type="Proteomes" id="UP000813385"/>
    </source>
</evidence>
<feature type="region of interest" description="Disordered" evidence="2">
    <location>
        <begin position="1"/>
        <end position="123"/>
    </location>
</feature>
<dbReference type="OrthoDB" id="4850972at2759"/>
<feature type="compositionally biased region" description="Polar residues" evidence="2">
    <location>
        <begin position="411"/>
        <end position="430"/>
    </location>
</feature>
<feature type="compositionally biased region" description="Basic and acidic residues" evidence="2">
    <location>
        <begin position="106"/>
        <end position="120"/>
    </location>
</feature>
<evidence type="ECO:0000256" key="1">
    <source>
        <dbReference type="SAM" id="Coils"/>
    </source>
</evidence>
<feature type="compositionally biased region" description="Basic and acidic residues" evidence="2">
    <location>
        <begin position="280"/>
        <end position="309"/>
    </location>
</feature>
<sequence>MVRQRERDSVVDIHVDPSCLSTPMDEDAPPSREDTPKAEAEVSDASSITPTAEQTEDISVEQMLQDTVDELQSQQDKATASTEEQEQEQEDSVLTTDTAETGTEDAESRRSSSGDRRISGRTDALIQAAARAVVDQIERQRQEDAEPYLAGSVMSSAINDRAYTDEASYITETEAETMTEHQDESFISESQASVDRRESGVSESQASVDRRDSAVSESQASIDRRDSIISESQASAKPRDSLTSEPEPEKTPSAQPSVVQTPSRTSLADDRRGSNTPSHARTDSDDLDHDRDSSSHHDADSEVFSDRSHSARSSLGSFEDHRSFKSDRDDLHSAFARRADAEARSPRVSDFSQYDYHEDNFVPTIRGNPRPPFRTPSDVRALQMAVSPPPSVFAGVSPRSSKRHHLPTISRLGSPTPSVQYSPKGRTTPSRLKPRKTTPPLVLLHATILPLRWPWGDVLEDAPSDTLSPDAKTLRETWRFLHDRLGDTVCERGVLLPHPQGDYEILEERLLDALELPLRRRARILECGHYVGPANELTLTEDLDSDAEDASEFGGSRSFSRQGGSSSRSSALMSPGLSGPQTHWCGTCRHDIKFEALGPGKVFRVKVYASNGLMKAGAWAACWKEMERVDVEIEPIIKGPELQDELETLATRQQEAAERAAEEEEAAQAAAELDESIIEETYVGDHHVQQQLPPSSPPAPVESVSASPSPGSSISRHDQVEERRLRDEARMREIYGEEPEPVLPEEVPAVASPQPSDSVPLPSAESYANQHATPASPSEEARVRREARRSSRDRAGSGLQNATLPELLLEAVRVMLQDRKNVALVLLSCLVLFLAVKPAQSDVQLGEWNEAYIHRDVEAAVPKVPAVEVSVEPKASEEKTVEEVHVPSVEAIAPEQSPCGTPGAVVEEVPETVQETVVEEVPETVEQEKPQEKIQEMVQEEIQKPQEEDTAPVTIKETVTSREVVRVFETITETVKAYATETIIAVSSLSEEVSLPAESSLPEEASSLPVEDEQTLPVKEDTLPADNMVSPPLEEVKNLTNDPETPEILDDINTPPPALDTEPELAPATEQEL</sequence>
<comment type="caution">
    <text evidence="3">The sequence shown here is derived from an EMBL/GenBank/DDBJ whole genome shotgun (WGS) entry which is preliminary data.</text>
</comment>
<feature type="region of interest" description="Disordered" evidence="2">
    <location>
        <begin position="545"/>
        <end position="576"/>
    </location>
</feature>
<evidence type="ECO:0000313" key="3">
    <source>
        <dbReference type="EMBL" id="KAH7347550.1"/>
    </source>
</evidence>
<feature type="compositionally biased region" description="Polar residues" evidence="2">
    <location>
        <begin position="252"/>
        <end position="266"/>
    </location>
</feature>
<proteinExistence type="predicted"/>
<feature type="compositionally biased region" description="Polar residues" evidence="2">
    <location>
        <begin position="62"/>
        <end position="82"/>
    </location>
</feature>
<gene>
    <name evidence="3" type="ORF">B0T11DRAFT_322261</name>
</gene>
<feature type="compositionally biased region" description="Basic and acidic residues" evidence="2">
    <location>
        <begin position="715"/>
        <end position="735"/>
    </location>
</feature>
<accession>A0A8K0WXX2</accession>
<feature type="compositionally biased region" description="Basic and acidic residues" evidence="2">
    <location>
        <begin position="318"/>
        <end position="327"/>
    </location>
</feature>
<feature type="compositionally biased region" description="Polar residues" evidence="2">
    <location>
        <begin position="44"/>
        <end position="53"/>
    </location>
</feature>
<feature type="coiled-coil region" evidence="1">
    <location>
        <begin position="643"/>
        <end position="679"/>
    </location>
</feature>
<organism evidence="3 4">
    <name type="scientific">Plectosphaerella cucumerina</name>
    <dbReference type="NCBI Taxonomy" id="40658"/>
    <lineage>
        <taxon>Eukaryota</taxon>
        <taxon>Fungi</taxon>
        <taxon>Dikarya</taxon>
        <taxon>Ascomycota</taxon>
        <taxon>Pezizomycotina</taxon>
        <taxon>Sordariomycetes</taxon>
        <taxon>Hypocreomycetidae</taxon>
        <taxon>Glomerellales</taxon>
        <taxon>Plectosphaerellaceae</taxon>
        <taxon>Plectosphaerella</taxon>
    </lineage>
</organism>
<feature type="region of interest" description="Disordered" evidence="2">
    <location>
        <begin position="996"/>
        <end position="1073"/>
    </location>
</feature>